<keyword evidence="3" id="KW-1185">Reference proteome</keyword>
<proteinExistence type="predicted"/>
<name>A0A8T0TMZ4_PANVG</name>
<organism evidence="2 3">
    <name type="scientific">Panicum virgatum</name>
    <name type="common">Blackwell switchgrass</name>
    <dbReference type="NCBI Taxonomy" id="38727"/>
    <lineage>
        <taxon>Eukaryota</taxon>
        <taxon>Viridiplantae</taxon>
        <taxon>Streptophyta</taxon>
        <taxon>Embryophyta</taxon>
        <taxon>Tracheophyta</taxon>
        <taxon>Spermatophyta</taxon>
        <taxon>Magnoliopsida</taxon>
        <taxon>Liliopsida</taxon>
        <taxon>Poales</taxon>
        <taxon>Poaceae</taxon>
        <taxon>PACMAD clade</taxon>
        <taxon>Panicoideae</taxon>
        <taxon>Panicodae</taxon>
        <taxon>Paniceae</taxon>
        <taxon>Panicinae</taxon>
        <taxon>Panicum</taxon>
        <taxon>Panicum sect. Hiantes</taxon>
    </lineage>
</organism>
<feature type="signal peptide" evidence="1">
    <location>
        <begin position="1"/>
        <end position="21"/>
    </location>
</feature>
<accession>A0A8T0TMZ4</accession>
<gene>
    <name evidence="2" type="ORF">PVAP13_4KG288215</name>
</gene>
<feature type="chain" id="PRO_5035848259" description="Secreted protein" evidence="1">
    <location>
        <begin position="22"/>
        <end position="60"/>
    </location>
</feature>
<dbReference type="Proteomes" id="UP000823388">
    <property type="component" value="Chromosome 4K"/>
</dbReference>
<keyword evidence="1" id="KW-0732">Signal</keyword>
<reference evidence="2" key="1">
    <citation type="submission" date="2020-05" db="EMBL/GenBank/DDBJ databases">
        <title>WGS assembly of Panicum virgatum.</title>
        <authorList>
            <person name="Lovell J.T."/>
            <person name="Jenkins J."/>
            <person name="Shu S."/>
            <person name="Juenger T.E."/>
            <person name="Schmutz J."/>
        </authorList>
    </citation>
    <scope>NUCLEOTIDE SEQUENCE</scope>
    <source>
        <strain evidence="2">AP13</strain>
    </source>
</reference>
<evidence type="ECO:0008006" key="4">
    <source>
        <dbReference type="Google" id="ProtNLM"/>
    </source>
</evidence>
<comment type="caution">
    <text evidence="2">The sequence shown here is derived from an EMBL/GenBank/DDBJ whole genome shotgun (WGS) entry which is preliminary data.</text>
</comment>
<dbReference type="EMBL" id="CM029043">
    <property type="protein sequence ID" value="KAG2612210.1"/>
    <property type="molecule type" value="Genomic_DNA"/>
</dbReference>
<evidence type="ECO:0000313" key="2">
    <source>
        <dbReference type="EMBL" id="KAG2612210.1"/>
    </source>
</evidence>
<evidence type="ECO:0000313" key="3">
    <source>
        <dbReference type="Proteomes" id="UP000823388"/>
    </source>
</evidence>
<dbReference type="AlphaFoldDB" id="A0A8T0TMZ4"/>
<evidence type="ECO:0000256" key="1">
    <source>
        <dbReference type="SAM" id="SignalP"/>
    </source>
</evidence>
<sequence length="60" mass="6623">MIQSSMIFLTLCLLMRSGSTSIKNRRGTTCYQMKMNHIIPTKIRTTSLGSCSCVCVCVCA</sequence>
<protein>
    <recommendedName>
        <fullName evidence="4">Secreted protein</fullName>
    </recommendedName>
</protein>